<sequence length="62" mass="6711">QETPTSLAIADLDGRVQSVQFAGEDLNMGTLTGSVRFNFPSAGEAQLSQYALHRDHDTYVAL</sequence>
<evidence type="ECO:0000313" key="1">
    <source>
        <dbReference type="EMBL" id="CAE7214778.1"/>
    </source>
</evidence>
<dbReference type="Proteomes" id="UP000601435">
    <property type="component" value="Unassembled WGS sequence"/>
</dbReference>
<reference evidence="1" key="1">
    <citation type="submission" date="2021-02" db="EMBL/GenBank/DDBJ databases">
        <authorList>
            <person name="Dougan E. K."/>
            <person name="Rhodes N."/>
            <person name="Thang M."/>
            <person name="Chan C."/>
        </authorList>
    </citation>
    <scope>NUCLEOTIDE SEQUENCE</scope>
</reference>
<evidence type="ECO:0000313" key="2">
    <source>
        <dbReference type="Proteomes" id="UP000601435"/>
    </source>
</evidence>
<name>A0A812JVR0_9DINO</name>
<protein>
    <submittedName>
        <fullName evidence="1">Uncharacterized protein</fullName>
    </submittedName>
</protein>
<accession>A0A812JVR0</accession>
<dbReference type="AlphaFoldDB" id="A0A812JVR0"/>
<dbReference type="EMBL" id="CAJNJA010006741">
    <property type="protein sequence ID" value="CAE7214778.1"/>
    <property type="molecule type" value="Genomic_DNA"/>
</dbReference>
<organism evidence="1 2">
    <name type="scientific">Symbiodinium necroappetens</name>
    <dbReference type="NCBI Taxonomy" id="1628268"/>
    <lineage>
        <taxon>Eukaryota</taxon>
        <taxon>Sar</taxon>
        <taxon>Alveolata</taxon>
        <taxon>Dinophyceae</taxon>
        <taxon>Suessiales</taxon>
        <taxon>Symbiodiniaceae</taxon>
        <taxon>Symbiodinium</taxon>
    </lineage>
</organism>
<gene>
    <name evidence="1" type="ORF">SNEC2469_LOCUS2403</name>
</gene>
<comment type="caution">
    <text evidence="1">The sequence shown here is derived from an EMBL/GenBank/DDBJ whole genome shotgun (WGS) entry which is preliminary data.</text>
</comment>
<keyword evidence="2" id="KW-1185">Reference proteome</keyword>
<dbReference type="OrthoDB" id="409010at2759"/>
<feature type="non-terminal residue" evidence="1">
    <location>
        <position position="62"/>
    </location>
</feature>
<proteinExistence type="predicted"/>